<evidence type="ECO:0000313" key="2">
    <source>
        <dbReference type="EMBL" id="SOH03365.1"/>
    </source>
</evidence>
<reference evidence="3" key="1">
    <citation type="submission" date="2017-10" db="EMBL/GenBank/DDBJ databases">
        <authorList>
            <person name="Frank J."/>
        </authorList>
    </citation>
    <scope>NUCLEOTIDE SEQUENCE [LARGE SCALE GENOMIC DNA]</scope>
</reference>
<accession>A0A2C9CCJ4</accession>
<dbReference type="AlphaFoldDB" id="A0A2C9CCJ4"/>
<dbReference type="RefSeq" id="WP_099324215.1">
    <property type="nucleotide sequence ID" value="NZ_LT934425.1"/>
</dbReference>
<evidence type="ECO:0000313" key="3">
    <source>
        <dbReference type="Proteomes" id="UP000221734"/>
    </source>
</evidence>
<sequence length="90" mass="10199">MRPETAARKENVDTTERRMQCTSTKIRNSINVGPRLQTNVIKLSDRPQKSPLNKGGYRLEVISQLPTADCRLPTAEGIIKYVAKKMQRNS</sequence>
<dbReference type="Proteomes" id="UP000221734">
    <property type="component" value="Chromosome Kuenenia_stuttgartiensis_MBR1"/>
</dbReference>
<evidence type="ECO:0000256" key="1">
    <source>
        <dbReference type="SAM" id="MobiDB-lite"/>
    </source>
</evidence>
<dbReference type="KEGG" id="kst:KSMBR1_0854"/>
<dbReference type="EMBL" id="LT934425">
    <property type="protein sequence ID" value="SOH03365.1"/>
    <property type="molecule type" value="Genomic_DNA"/>
</dbReference>
<protein>
    <submittedName>
        <fullName evidence="2">Uncharacterized protein</fullName>
    </submittedName>
</protein>
<proteinExistence type="predicted"/>
<gene>
    <name evidence="2" type="ORF">KSMBR1_0854</name>
</gene>
<feature type="compositionally biased region" description="Basic and acidic residues" evidence="1">
    <location>
        <begin position="1"/>
        <end position="19"/>
    </location>
</feature>
<organism evidence="2 3">
    <name type="scientific">Kuenenia stuttgartiensis</name>
    <dbReference type="NCBI Taxonomy" id="174633"/>
    <lineage>
        <taxon>Bacteria</taxon>
        <taxon>Pseudomonadati</taxon>
        <taxon>Planctomycetota</taxon>
        <taxon>Candidatus Brocadiia</taxon>
        <taxon>Candidatus Brocadiales</taxon>
        <taxon>Candidatus Brocadiaceae</taxon>
        <taxon>Candidatus Kuenenia</taxon>
    </lineage>
</organism>
<name>A0A2C9CCJ4_KUEST</name>
<keyword evidence="3" id="KW-1185">Reference proteome</keyword>
<feature type="region of interest" description="Disordered" evidence="1">
    <location>
        <begin position="1"/>
        <end position="22"/>
    </location>
</feature>